<dbReference type="RefSeq" id="WP_176641083.1">
    <property type="nucleotide sequence ID" value="NZ_JABXXP010000475.1"/>
</dbReference>
<organism evidence="3 4">
    <name type="scientific">Nguyenibacter vanlangensis</name>
    <dbReference type="NCBI Taxonomy" id="1216886"/>
    <lineage>
        <taxon>Bacteria</taxon>
        <taxon>Pseudomonadati</taxon>
        <taxon>Pseudomonadota</taxon>
        <taxon>Alphaproteobacteria</taxon>
        <taxon>Acetobacterales</taxon>
        <taxon>Acetobacteraceae</taxon>
        <taxon>Nguyenibacter</taxon>
    </lineage>
</organism>
<proteinExistence type="predicted"/>
<feature type="region of interest" description="Disordered" evidence="1">
    <location>
        <begin position="67"/>
        <end position="86"/>
    </location>
</feature>
<dbReference type="Pfam" id="PF17820">
    <property type="entry name" value="PDZ_6"/>
    <property type="match status" value="1"/>
</dbReference>
<gene>
    <name evidence="3" type="ORF">HUK84_15480</name>
</gene>
<evidence type="ECO:0000259" key="2">
    <source>
        <dbReference type="PROSITE" id="PS50106"/>
    </source>
</evidence>
<sequence length="86" mass="8634">VVVSDVQSGSPADQAGIRPGDVIQAVGNRPVENPGATVTAVRAALKANQSVLLRILRNGQNIFVAVTPGTDNDSDGGATGPGDDNN</sequence>
<dbReference type="SUPFAM" id="SSF50156">
    <property type="entry name" value="PDZ domain-like"/>
    <property type="match status" value="1"/>
</dbReference>
<dbReference type="EMBL" id="JABXXP010000475">
    <property type="protein sequence ID" value="NVN12507.1"/>
    <property type="molecule type" value="Genomic_DNA"/>
</dbReference>
<evidence type="ECO:0000256" key="1">
    <source>
        <dbReference type="SAM" id="MobiDB-lite"/>
    </source>
</evidence>
<dbReference type="PROSITE" id="PS50106">
    <property type="entry name" value="PDZ"/>
    <property type="match status" value="1"/>
</dbReference>
<feature type="compositionally biased region" description="Polar residues" evidence="1">
    <location>
        <begin position="1"/>
        <end position="11"/>
    </location>
</feature>
<evidence type="ECO:0000313" key="4">
    <source>
        <dbReference type="Proteomes" id="UP000534870"/>
    </source>
</evidence>
<feature type="non-terminal residue" evidence="3">
    <location>
        <position position="1"/>
    </location>
</feature>
<dbReference type="InterPro" id="IPR041489">
    <property type="entry name" value="PDZ_6"/>
</dbReference>
<comment type="caution">
    <text evidence="3">The sequence shown here is derived from an EMBL/GenBank/DDBJ whole genome shotgun (WGS) entry which is preliminary data.</text>
</comment>
<evidence type="ECO:0000313" key="3">
    <source>
        <dbReference type="EMBL" id="NVN12507.1"/>
    </source>
</evidence>
<dbReference type="SMART" id="SM00228">
    <property type="entry name" value="PDZ"/>
    <property type="match status" value="1"/>
</dbReference>
<dbReference type="Proteomes" id="UP000534870">
    <property type="component" value="Unassembled WGS sequence"/>
</dbReference>
<feature type="domain" description="PDZ" evidence="2">
    <location>
        <begin position="1"/>
        <end position="59"/>
    </location>
</feature>
<feature type="region of interest" description="Disordered" evidence="1">
    <location>
        <begin position="1"/>
        <end position="21"/>
    </location>
</feature>
<dbReference type="InterPro" id="IPR036034">
    <property type="entry name" value="PDZ_sf"/>
</dbReference>
<accession>A0A7Y7IYK0</accession>
<dbReference type="InterPro" id="IPR001478">
    <property type="entry name" value="PDZ"/>
</dbReference>
<reference evidence="3 4" key="1">
    <citation type="submission" date="2020-06" db="EMBL/GenBank/DDBJ databases">
        <title>Description of novel acetic acid bacteria.</title>
        <authorList>
            <person name="Sombolestani A."/>
        </authorList>
    </citation>
    <scope>NUCLEOTIDE SEQUENCE [LARGE SCALE GENOMIC DNA]</scope>
    <source>
        <strain evidence="3 4">LMG 31431</strain>
    </source>
</reference>
<dbReference type="AlphaFoldDB" id="A0A7Y7IYK0"/>
<dbReference type="Gene3D" id="2.30.42.10">
    <property type="match status" value="1"/>
</dbReference>
<protein>
    <submittedName>
        <fullName evidence="3">PDZ domain-containing protein</fullName>
    </submittedName>
</protein>
<name>A0A7Y7IYK0_9PROT</name>